<dbReference type="PANTHER" id="PTHR46262:SF2">
    <property type="entry name" value="FORKHEAD BOX PROTEIN BINIOU"/>
    <property type="match status" value="1"/>
</dbReference>
<evidence type="ECO:0000256" key="1">
    <source>
        <dbReference type="ARBA" id="ARBA00004123"/>
    </source>
</evidence>
<dbReference type="PROSITE" id="PS50039">
    <property type="entry name" value="FORK_HEAD_3"/>
    <property type="match status" value="1"/>
</dbReference>
<dbReference type="EMBL" id="JALJAT010000001">
    <property type="protein sequence ID" value="KAK4474509.1"/>
    <property type="molecule type" value="Genomic_DNA"/>
</dbReference>
<gene>
    <name evidence="7" type="ORF">MN116_001657</name>
</gene>
<dbReference type="GO" id="GO:0009887">
    <property type="term" value="P:animal organ morphogenesis"/>
    <property type="evidence" value="ECO:0007669"/>
    <property type="project" value="TreeGrafter"/>
</dbReference>
<dbReference type="InterPro" id="IPR030456">
    <property type="entry name" value="TF_fork_head_CS_2"/>
</dbReference>
<feature type="compositionally biased region" description="Polar residues" evidence="5">
    <location>
        <begin position="550"/>
        <end position="560"/>
    </location>
</feature>
<feature type="compositionally biased region" description="Low complexity" evidence="5">
    <location>
        <begin position="681"/>
        <end position="690"/>
    </location>
</feature>
<dbReference type="InterPro" id="IPR001766">
    <property type="entry name" value="Fork_head_dom"/>
</dbReference>
<sequence>MSGDYFSRTPALLYSYVDSDYKTFQSKVGQISDSVTPMITFNPDNNNNNHNYANNYHEFDDISMKYATQSVLQVLPDNPRHHSQQEHHLHRNQQQLNNHFLGNCCSPSMVTTTPQLPALKLTGVTTIVNETITSTNNVNCHTTHESGDNQLVNSNSRQTNLHKHSNIISSPHYDHLLSGNNHLTNDIPTENWCKHSPNTLMSLTGNDNWLVTSTPRSPLVGENYVNGVASVNICTKIDATEITGVNAITNIPIINSVTTTKNNNQHTLINLYNETRTNQQLCLTDNNVECYDMNINDTTDVNTKCFLPPANHIITSCIIDDHSVKPNSLPLPSSSSSSTSSSPLSSAYECTFTDSKLLPNHLWSTTPYLLNKQIGSNNNTLSTIQTSYPIQPLMTSYLNNSLNMDYHYHLHQEDQQNTIYNNHITNDNNISSKMSNYIPIIESRSYQHNISSPDESSSEACPTLPNETMNYDNELNSYESLHSVQSCILNNNNNNSNNNHHCNSERNQINDCSTILSAVNFTYLNSMPITSMLTTTLTAQTGTATSTTQILSSSPPSSAVTRKRMSNEFILSKHESDVMKACNHMNNLTPASPPLLLYNSMNMSIHKVLMKGTSDNCGLNCRNDSVGKGDSDGELEDDEEGEDDDGGVNLKRNHSTDLSDCEDEDDNEEEDVEGEDDINQKDQNTSNNNKTKSKSKDDLTKDVDNRKKNNGACRRSEKPPYSYIALIAMAIKASPSKRCTLSEIYQYLHTQFPFFRGQYTGWKNSVRHNLSLNEVFIKLPKGMGRPGKGHYWTIDPAAEFMFQDGASRRRPRGFRRKCASATAAAVAAAVAANNYSQMAHDNSVHKMSTSPFDNFNLGNMNHDLLSKEMSRFLNPNATNTRSMNYDSMNNVSKLQPLSNGLSISPGLNMTSISTNPLSFRRVEGCGAASSSSSVDTVFTNHAATSMNGQAHGPGSSVPISFDNVIRTQSDYFGIKLSGPSMEIPTLTNNFAENILVSKMNPKESDHSPYDFMNSSEKLRSNNNQLLPSIYQTMMHKTLTCIPNSNPTVASPLYKPTITDAYTSSVNISNSTQPPQDMQSDFAAYYGSEKDSQISDSRSLLLKINQHNLYDNNFNITQHSQGLLLDTKESNVLIHNSERLNSDADLHWSNEHVCWPCDSSVKRNQIFSQKESNQADITTNVIGSNLYTNEVFNVSQVNTNTCGNNNTSTNEFSDSTRRLIERFQEHDNSLYTRVLLSPSSKRSSNNISDIQHIGLTKCDESNRMNYSISTLDNSINIRVAEPYLSKCSRRESSQNKNEEIHAENEVLEYNTATTDSLASFINSPQSQKHNYT</sequence>
<keyword evidence="2 4" id="KW-0238">DNA-binding</keyword>
<dbReference type="PANTHER" id="PTHR46262">
    <property type="entry name" value="FORKHEAD BOX PROTEIN BINIOU"/>
    <property type="match status" value="1"/>
</dbReference>
<evidence type="ECO:0000256" key="2">
    <source>
        <dbReference type="ARBA" id="ARBA00023125"/>
    </source>
</evidence>
<feature type="domain" description="Fork-head" evidence="6">
    <location>
        <begin position="718"/>
        <end position="812"/>
    </location>
</feature>
<reference evidence="7" key="1">
    <citation type="submission" date="2022-04" db="EMBL/GenBank/DDBJ databases">
        <authorList>
            <person name="Xu L."/>
            <person name="Lv Z."/>
        </authorList>
    </citation>
    <scope>NUCLEOTIDE SEQUENCE</scope>
    <source>
        <strain evidence="7">LV_2022a</strain>
    </source>
</reference>
<accession>A0AAE1ZJI7</accession>
<evidence type="ECO:0000256" key="5">
    <source>
        <dbReference type="SAM" id="MobiDB-lite"/>
    </source>
</evidence>
<reference evidence="7" key="2">
    <citation type="journal article" date="2023" name="Infect Dis Poverty">
        <title>Chromosome-scale genome of the human blood fluke Schistosoma mekongi and its implications for public health.</title>
        <authorList>
            <person name="Zhou M."/>
            <person name="Xu L."/>
            <person name="Xu D."/>
            <person name="Chen W."/>
            <person name="Khan J."/>
            <person name="Hu Y."/>
            <person name="Huang H."/>
            <person name="Wei H."/>
            <person name="Zhang Y."/>
            <person name="Chusongsang P."/>
            <person name="Tanasarnprasert K."/>
            <person name="Hu X."/>
            <person name="Limpanont Y."/>
            <person name="Lv Z."/>
        </authorList>
    </citation>
    <scope>NUCLEOTIDE SEQUENCE</scope>
    <source>
        <strain evidence="7">LV_2022a</strain>
    </source>
</reference>
<feature type="compositionally biased region" description="Acidic residues" evidence="5">
    <location>
        <begin position="632"/>
        <end position="646"/>
    </location>
</feature>
<evidence type="ECO:0000259" key="6">
    <source>
        <dbReference type="PROSITE" id="PS50039"/>
    </source>
</evidence>
<dbReference type="PROSITE" id="PS00657">
    <property type="entry name" value="FORK_HEAD_1"/>
    <property type="match status" value="1"/>
</dbReference>
<dbReference type="Proteomes" id="UP001292079">
    <property type="component" value="Unassembled WGS sequence"/>
</dbReference>
<dbReference type="FunFam" id="1.10.10.10:FF:000071">
    <property type="entry name" value="Forkhead box F1"/>
    <property type="match status" value="1"/>
</dbReference>
<keyword evidence="3 4" id="KW-0539">Nucleus</keyword>
<dbReference type="PRINTS" id="PR00053">
    <property type="entry name" value="FORKHEAD"/>
</dbReference>
<feature type="DNA-binding region" description="Fork-head" evidence="4">
    <location>
        <begin position="718"/>
        <end position="812"/>
    </location>
</feature>
<comment type="caution">
    <text evidence="7">The sequence shown here is derived from an EMBL/GenBank/DDBJ whole genome shotgun (WGS) entry which is preliminary data.</text>
</comment>
<evidence type="ECO:0000313" key="7">
    <source>
        <dbReference type="EMBL" id="KAK4474509.1"/>
    </source>
</evidence>
<dbReference type="Pfam" id="PF00250">
    <property type="entry name" value="Forkhead"/>
    <property type="match status" value="1"/>
</dbReference>
<dbReference type="InterPro" id="IPR018122">
    <property type="entry name" value="TF_fork_head_CS_1"/>
</dbReference>
<dbReference type="CDD" id="cd20020">
    <property type="entry name" value="FH_FOXF"/>
    <property type="match status" value="1"/>
</dbReference>
<evidence type="ECO:0000313" key="8">
    <source>
        <dbReference type="Proteomes" id="UP001292079"/>
    </source>
</evidence>
<feature type="compositionally biased region" description="Basic and acidic residues" evidence="5">
    <location>
        <begin position="694"/>
        <end position="707"/>
    </location>
</feature>
<feature type="region of interest" description="Disordered" evidence="5">
    <location>
        <begin position="625"/>
        <end position="716"/>
    </location>
</feature>
<dbReference type="PROSITE" id="PS00658">
    <property type="entry name" value="FORK_HEAD_2"/>
    <property type="match status" value="1"/>
</dbReference>
<protein>
    <recommendedName>
        <fullName evidence="6">Fork-head domain-containing protein</fullName>
    </recommendedName>
</protein>
<evidence type="ECO:0000256" key="3">
    <source>
        <dbReference type="ARBA" id="ARBA00023242"/>
    </source>
</evidence>
<dbReference type="GO" id="GO:0005634">
    <property type="term" value="C:nucleus"/>
    <property type="evidence" value="ECO:0007669"/>
    <property type="project" value="UniProtKB-SubCell"/>
</dbReference>
<dbReference type="InterPro" id="IPR036388">
    <property type="entry name" value="WH-like_DNA-bd_sf"/>
</dbReference>
<dbReference type="SMART" id="SM00339">
    <property type="entry name" value="FH"/>
    <property type="match status" value="1"/>
</dbReference>
<evidence type="ECO:0000256" key="4">
    <source>
        <dbReference type="PROSITE-ProRule" id="PRU00089"/>
    </source>
</evidence>
<feature type="compositionally biased region" description="Acidic residues" evidence="5">
    <location>
        <begin position="659"/>
        <end position="677"/>
    </location>
</feature>
<comment type="subcellular location">
    <subcellularLocation>
        <location evidence="1 4">Nucleus</location>
    </subcellularLocation>
</comment>
<feature type="region of interest" description="Disordered" evidence="5">
    <location>
        <begin position="543"/>
        <end position="562"/>
    </location>
</feature>
<dbReference type="GO" id="GO:0000981">
    <property type="term" value="F:DNA-binding transcription factor activity, RNA polymerase II-specific"/>
    <property type="evidence" value="ECO:0007669"/>
    <property type="project" value="TreeGrafter"/>
</dbReference>
<dbReference type="SUPFAM" id="SSF46785">
    <property type="entry name" value="Winged helix' DNA-binding domain"/>
    <property type="match status" value="1"/>
</dbReference>
<proteinExistence type="predicted"/>
<organism evidence="7 8">
    <name type="scientific">Schistosoma mekongi</name>
    <name type="common">Parasitic worm</name>
    <dbReference type="NCBI Taxonomy" id="38744"/>
    <lineage>
        <taxon>Eukaryota</taxon>
        <taxon>Metazoa</taxon>
        <taxon>Spiralia</taxon>
        <taxon>Lophotrochozoa</taxon>
        <taxon>Platyhelminthes</taxon>
        <taxon>Trematoda</taxon>
        <taxon>Digenea</taxon>
        <taxon>Strigeidida</taxon>
        <taxon>Schistosomatoidea</taxon>
        <taxon>Schistosomatidae</taxon>
        <taxon>Schistosoma</taxon>
    </lineage>
</organism>
<dbReference type="GO" id="GO:0000978">
    <property type="term" value="F:RNA polymerase II cis-regulatory region sequence-specific DNA binding"/>
    <property type="evidence" value="ECO:0007669"/>
    <property type="project" value="TreeGrafter"/>
</dbReference>
<name>A0AAE1ZJI7_SCHME</name>
<dbReference type="Gene3D" id="1.10.10.10">
    <property type="entry name" value="Winged helix-like DNA-binding domain superfamily/Winged helix DNA-binding domain"/>
    <property type="match status" value="1"/>
</dbReference>
<dbReference type="InterPro" id="IPR051770">
    <property type="entry name" value="Forkhead_box_regulator"/>
</dbReference>
<keyword evidence="8" id="KW-1185">Reference proteome</keyword>
<dbReference type="InterPro" id="IPR036390">
    <property type="entry name" value="WH_DNA-bd_sf"/>
</dbReference>